<dbReference type="AlphaFoldDB" id="A0A8D2M837"/>
<dbReference type="Proteomes" id="UP000694413">
    <property type="component" value="Unassembled WGS sequence"/>
</dbReference>
<dbReference type="GO" id="GO:0035082">
    <property type="term" value="P:axoneme assembly"/>
    <property type="evidence" value="ECO:0007669"/>
    <property type="project" value="InterPro"/>
</dbReference>
<dbReference type="Pfam" id="PF25439">
    <property type="entry name" value="TPR_CFAP46_N"/>
    <property type="match status" value="1"/>
</dbReference>
<reference evidence="1" key="1">
    <citation type="submission" date="2025-08" db="UniProtKB">
        <authorList>
            <consortium name="Ensembl"/>
        </authorList>
    </citation>
    <scope>IDENTIFICATION</scope>
</reference>
<sequence length="539" mass="62288">RELLVVMMLLRLRTMPNFEQRQAYKLIKSASERESALNSTDNISTHLYVLCAEQALQLGYLEISSDCLQMYFKGRFPVNQFLGRAYLCQGQLHAPRSTDNLEEFEKFVLFFMKAIDFATHERRYFFLVYNASVLYWQLVRPFLKPGFRYCLIPSLSQIVTALNQIEEQDHKWRAELMINLLECFLDASKLKEAKEFSSAAAAFIKENVPDKYSQIFSLMAQLKSIKNLELTLKRAIQLGDPGVIQVVCATQWNLCLPLLQHNLHQHLRKPLISVADVLEEIDSMLILLRCQVHMEIARIEEDGDRLEAALEHLQKAMHLNNSGQYQEHLRVSFNRLRLGAMLYESPEHLEDQAVMLIEQAKRGKQKDNMRKTRSLLVHAGLALAPDTFQIVLDSENEAKVFSGKSNSQISYLCAKAQHHTKSVKKVDEHLKHLKNGNCRERIILWADLAKVACKQEVWDVCRAACRFCLLYDDILFREATKHKQGKKSLLPAKSFSFEADLLRILAEIRFINAEVNKLHNSNSYLFSFVLYTNLEAPEF</sequence>
<evidence type="ECO:0008006" key="3">
    <source>
        <dbReference type="Google" id="ProtNLM"/>
    </source>
</evidence>
<organism evidence="1 2">
    <name type="scientific">Zonotrichia albicollis</name>
    <name type="common">White-throated sparrow</name>
    <name type="synonym">Fringilla albicollis</name>
    <dbReference type="NCBI Taxonomy" id="44394"/>
    <lineage>
        <taxon>Eukaryota</taxon>
        <taxon>Metazoa</taxon>
        <taxon>Chordata</taxon>
        <taxon>Craniata</taxon>
        <taxon>Vertebrata</taxon>
        <taxon>Euteleostomi</taxon>
        <taxon>Archelosauria</taxon>
        <taxon>Archosauria</taxon>
        <taxon>Dinosauria</taxon>
        <taxon>Saurischia</taxon>
        <taxon>Theropoda</taxon>
        <taxon>Coelurosauria</taxon>
        <taxon>Aves</taxon>
        <taxon>Neognathae</taxon>
        <taxon>Neoaves</taxon>
        <taxon>Telluraves</taxon>
        <taxon>Australaves</taxon>
        <taxon>Passeriformes</taxon>
        <taxon>Passerellidae</taxon>
        <taxon>Zonotrichia</taxon>
    </lineage>
</organism>
<dbReference type="PANTHER" id="PTHR15977">
    <property type="entry name" value="CILIA- AND FLAGELLA-ASSOCIATED PROTEIN 46"/>
    <property type="match status" value="1"/>
</dbReference>
<dbReference type="GO" id="GO:0060294">
    <property type="term" value="P:cilium movement involved in cell motility"/>
    <property type="evidence" value="ECO:0007669"/>
    <property type="project" value="InterPro"/>
</dbReference>
<dbReference type="InterPro" id="IPR057466">
    <property type="entry name" value="CFAP46_TPR"/>
</dbReference>
<proteinExistence type="predicted"/>
<evidence type="ECO:0000313" key="1">
    <source>
        <dbReference type="Ensembl" id="ENSZALP00000004649.1"/>
    </source>
</evidence>
<dbReference type="Ensembl" id="ENSZALT00000006991.1">
    <property type="protein sequence ID" value="ENSZALP00000004649.1"/>
    <property type="gene ID" value="ENSZALG00000004354.1"/>
</dbReference>
<name>A0A8D2M837_ZONAL</name>
<dbReference type="PANTHER" id="PTHR15977:SF15">
    <property type="entry name" value="CILIA- AND FLAGELLA-ASSOCIATED PROTEIN 46"/>
    <property type="match status" value="1"/>
</dbReference>
<accession>A0A8D2M837</accession>
<dbReference type="InterPro" id="IPR039586">
    <property type="entry name" value="CFAP46"/>
</dbReference>
<keyword evidence="2" id="KW-1185">Reference proteome</keyword>
<evidence type="ECO:0000313" key="2">
    <source>
        <dbReference type="Proteomes" id="UP000694413"/>
    </source>
</evidence>
<reference evidence="1" key="2">
    <citation type="submission" date="2025-09" db="UniProtKB">
        <authorList>
            <consortium name="Ensembl"/>
        </authorList>
    </citation>
    <scope>IDENTIFICATION</scope>
</reference>
<protein>
    <recommendedName>
        <fullName evidence="3">Cilia and flagella associated protein 46</fullName>
    </recommendedName>
</protein>